<evidence type="ECO:0008006" key="4">
    <source>
        <dbReference type="Google" id="ProtNLM"/>
    </source>
</evidence>
<dbReference type="Proteomes" id="UP000180254">
    <property type="component" value="Unassembled WGS sequence"/>
</dbReference>
<organism evidence="2 3">
    <name type="scientific">Andreesenia angusta</name>
    <dbReference type="NCBI Taxonomy" id="39480"/>
    <lineage>
        <taxon>Bacteria</taxon>
        <taxon>Bacillati</taxon>
        <taxon>Bacillota</taxon>
        <taxon>Tissierellia</taxon>
        <taxon>Tissierellales</taxon>
        <taxon>Gottschalkiaceae</taxon>
        <taxon>Andreesenia</taxon>
    </lineage>
</organism>
<reference evidence="2 3" key="1">
    <citation type="submission" date="2016-09" db="EMBL/GenBank/DDBJ databases">
        <title>Genome sequence of Eubacterium angustum.</title>
        <authorList>
            <person name="Poehlein A."/>
            <person name="Daniel R."/>
        </authorList>
    </citation>
    <scope>NUCLEOTIDE SEQUENCE [LARGE SCALE GENOMIC DNA]</scope>
    <source>
        <strain evidence="2 3">DSM 1989</strain>
    </source>
</reference>
<keyword evidence="3" id="KW-1185">Reference proteome</keyword>
<proteinExistence type="predicted"/>
<keyword evidence="1" id="KW-0472">Membrane</keyword>
<dbReference type="STRING" id="39480.EUAN_11040"/>
<dbReference type="RefSeq" id="WP_281182081.1">
    <property type="nucleotide sequence ID" value="NZ_MKIE01000003.1"/>
</dbReference>
<evidence type="ECO:0000256" key="1">
    <source>
        <dbReference type="SAM" id="Phobius"/>
    </source>
</evidence>
<name>A0A1S1V9Z8_9FIRM</name>
<evidence type="ECO:0000313" key="3">
    <source>
        <dbReference type="Proteomes" id="UP000180254"/>
    </source>
</evidence>
<keyword evidence="1" id="KW-1133">Transmembrane helix</keyword>
<feature type="transmembrane region" description="Helical" evidence="1">
    <location>
        <begin position="21"/>
        <end position="37"/>
    </location>
</feature>
<sequence>MEFLNTIAITAGELNKDGINGYYYTMAGMLVIIFVLNRRNRKRK</sequence>
<keyword evidence="1" id="KW-0812">Transmembrane</keyword>
<dbReference type="EMBL" id="MKIE01000003">
    <property type="protein sequence ID" value="OHW62539.1"/>
    <property type="molecule type" value="Genomic_DNA"/>
</dbReference>
<protein>
    <recommendedName>
        <fullName evidence="4">LPXTG cell wall anchor domain-containing protein</fullName>
    </recommendedName>
</protein>
<evidence type="ECO:0000313" key="2">
    <source>
        <dbReference type="EMBL" id="OHW62539.1"/>
    </source>
</evidence>
<accession>A0A1S1V9Z8</accession>
<dbReference type="AlphaFoldDB" id="A0A1S1V9Z8"/>
<gene>
    <name evidence="2" type="ORF">EUAN_11040</name>
</gene>
<comment type="caution">
    <text evidence="2">The sequence shown here is derived from an EMBL/GenBank/DDBJ whole genome shotgun (WGS) entry which is preliminary data.</text>
</comment>